<organism evidence="2 3">
    <name type="scientific">Natronincola peptidivorans</name>
    <dbReference type="NCBI Taxonomy" id="426128"/>
    <lineage>
        <taxon>Bacteria</taxon>
        <taxon>Bacillati</taxon>
        <taxon>Bacillota</taxon>
        <taxon>Clostridia</taxon>
        <taxon>Peptostreptococcales</taxon>
        <taxon>Natronincolaceae</taxon>
        <taxon>Natronincola</taxon>
    </lineage>
</organism>
<reference evidence="2 3" key="1">
    <citation type="submission" date="2016-10" db="EMBL/GenBank/DDBJ databases">
        <authorList>
            <person name="de Groot N.N."/>
        </authorList>
    </citation>
    <scope>NUCLEOTIDE SEQUENCE [LARGE SCALE GENOMIC DNA]</scope>
    <source>
        <strain evidence="2 3">DSM 18979</strain>
    </source>
</reference>
<dbReference type="Gene3D" id="3.40.720.10">
    <property type="entry name" value="Alkaline Phosphatase, subunit A"/>
    <property type="match status" value="1"/>
</dbReference>
<dbReference type="Proteomes" id="UP000199568">
    <property type="component" value="Unassembled WGS sequence"/>
</dbReference>
<dbReference type="AlphaFoldDB" id="A0A1H9ZU76"/>
<protein>
    <recommendedName>
        <fullName evidence="1">Sulfatase N-terminal domain-containing protein</fullName>
    </recommendedName>
</protein>
<dbReference type="InterPro" id="IPR000917">
    <property type="entry name" value="Sulfatase_N"/>
</dbReference>
<evidence type="ECO:0000259" key="1">
    <source>
        <dbReference type="Pfam" id="PF00884"/>
    </source>
</evidence>
<dbReference type="OrthoDB" id="9762324at2"/>
<keyword evidence="3" id="KW-1185">Reference proteome</keyword>
<proteinExistence type="predicted"/>
<evidence type="ECO:0000313" key="3">
    <source>
        <dbReference type="Proteomes" id="UP000199568"/>
    </source>
</evidence>
<feature type="domain" description="Sulfatase N-terminal" evidence="1">
    <location>
        <begin position="248"/>
        <end position="493"/>
    </location>
</feature>
<dbReference type="SUPFAM" id="SSF53649">
    <property type="entry name" value="Alkaline phosphatase-like"/>
    <property type="match status" value="1"/>
</dbReference>
<dbReference type="STRING" id="426128.SAMN05660297_00709"/>
<evidence type="ECO:0000313" key="2">
    <source>
        <dbReference type="EMBL" id="SES84822.1"/>
    </source>
</evidence>
<sequence>MLNEKLNSLLKKYDLLYSPTKNLTSSIIDKIPNHYKLGLRGSTPRMGKMLEYIPKSKNIIGLFDKDLNFVGQKIEGYTVFSSEEIHKFQLDAVIIAHHDYRDEIKKELENTNIKAIDIYEELKKIDDAIIPELMHNFHNSITEYTTAYALKEFYINGKDKEKKGYYLKELIVQYLYLRDFIFADKYINEYIEYKFKDYLLLQEVAYELRNFLFRAKKSIKERAVKNDISLFIIDALRAIDILSREGKDKTSDMPYLKTLSKKGTFFTNAFSPSTFTRESITAIFNEKNILDSNLKINEVDLKNSRWIQELNKMNYKILINVNKNIVRTNESIKNIEIKNSRFKPAPQILWDFICNLYDDNNNNNIFSLDHFIIESHKPYYCGDHRNKPFYYRPSSAKIFNEDEKSTFYYQRKESLKYLDKQLQFYMEFLSEKHKMTFFSDHGNGNFIDGADENRYQESMIHVPLIIVGKDIPIEEKRQLFSMIDLGSIVLSIAKDIDIKVKDRDYIEVQLEPIYNKMLKEFYISVGAERYITGFRVIRGENDKYVLFGDGTEEYYILPDEKNNHINDEKNKERIKYLSEKLRSKAFPRVNN</sequence>
<gene>
    <name evidence="2" type="ORF">SAMN05660297_00709</name>
</gene>
<dbReference type="RefSeq" id="WP_090439413.1">
    <property type="nucleotide sequence ID" value="NZ_FOHU01000002.1"/>
</dbReference>
<dbReference type="Gene3D" id="3.40.50.720">
    <property type="entry name" value="NAD(P)-binding Rossmann-like Domain"/>
    <property type="match status" value="1"/>
</dbReference>
<accession>A0A1H9ZU76</accession>
<dbReference type="InterPro" id="IPR017850">
    <property type="entry name" value="Alkaline_phosphatase_core_sf"/>
</dbReference>
<dbReference type="EMBL" id="FOHU01000002">
    <property type="protein sequence ID" value="SES84822.1"/>
    <property type="molecule type" value="Genomic_DNA"/>
</dbReference>
<name>A0A1H9ZU76_9FIRM</name>
<dbReference type="Pfam" id="PF00884">
    <property type="entry name" value="Sulfatase"/>
    <property type="match status" value="1"/>
</dbReference>